<dbReference type="EMBL" id="JXTB01000207">
    <property type="protein sequence ID" value="PON53375.1"/>
    <property type="molecule type" value="Genomic_DNA"/>
</dbReference>
<name>A0A2P5BX35_PARAD</name>
<protein>
    <submittedName>
        <fullName evidence="2">Uncharacterized protein</fullName>
    </submittedName>
</protein>
<dbReference type="Pfam" id="PF03140">
    <property type="entry name" value="DUF247"/>
    <property type="match status" value="1"/>
</dbReference>
<feature type="transmembrane region" description="Helical" evidence="1">
    <location>
        <begin position="468"/>
        <end position="489"/>
    </location>
</feature>
<reference evidence="3" key="1">
    <citation type="submission" date="2016-06" db="EMBL/GenBank/DDBJ databases">
        <title>Parallel loss of symbiosis genes in relatives of nitrogen-fixing non-legume Parasponia.</title>
        <authorList>
            <person name="Van Velzen R."/>
            <person name="Holmer R."/>
            <person name="Bu F."/>
            <person name="Rutten L."/>
            <person name="Van Zeijl A."/>
            <person name="Liu W."/>
            <person name="Santuari L."/>
            <person name="Cao Q."/>
            <person name="Sharma T."/>
            <person name="Shen D."/>
            <person name="Roswanjaya Y."/>
            <person name="Wardhani T."/>
            <person name="Kalhor M.S."/>
            <person name="Jansen J."/>
            <person name="Van den Hoogen J."/>
            <person name="Gungor B."/>
            <person name="Hartog M."/>
            <person name="Hontelez J."/>
            <person name="Verver J."/>
            <person name="Yang W.-C."/>
            <person name="Schijlen E."/>
            <person name="Repin R."/>
            <person name="Schilthuizen M."/>
            <person name="Schranz E."/>
            <person name="Heidstra R."/>
            <person name="Miyata K."/>
            <person name="Fedorova E."/>
            <person name="Kohlen W."/>
            <person name="Bisseling T."/>
            <person name="Smit S."/>
            <person name="Geurts R."/>
        </authorList>
    </citation>
    <scope>NUCLEOTIDE SEQUENCE [LARGE SCALE GENOMIC DNA]</scope>
    <source>
        <strain evidence="3">cv. WU1-14</strain>
    </source>
</reference>
<keyword evidence="3" id="KW-1185">Reference proteome</keyword>
<keyword evidence="1" id="KW-0812">Transmembrane</keyword>
<dbReference type="AlphaFoldDB" id="A0A2P5BX35"/>
<dbReference type="STRING" id="3476.A0A2P5BX35"/>
<organism evidence="2 3">
    <name type="scientific">Parasponia andersonii</name>
    <name type="common">Sponia andersonii</name>
    <dbReference type="NCBI Taxonomy" id="3476"/>
    <lineage>
        <taxon>Eukaryota</taxon>
        <taxon>Viridiplantae</taxon>
        <taxon>Streptophyta</taxon>
        <taxon>Embryophyta</taxon>
        <taxon>Tracheophyta</taxon>
        <taxon>Spermatophyta</taxon>
        <taxon>Magnoliopsida</taxon>
        <taxon>eudicotyledons</taxon>
        <taxon>Gunneridae</taxon>
        <taxon>Pentapetalae</taxon>
        <taxon>rosids</taxon>
        <taxon>fabids</taxon>
        <taxon>Rosales</taxon>
        <taxon>Cannabaceae</taxon>
        <taxon>Parasponia</taxon>
    </lineage>
</organism>
<evidence type="ECO:0000313" key="2">
    <source>
        <dbReference type="EMBL" id="PON53375.1"/>
    </source>
</evidence>
<dbReference type="PANTHER" id="PTHR31170">
    <property type="entry name" value="BNAC04G53230D PROTEIN"/>
    <property type="match status" value="1"/>
</dbReference>
<dbReference type="PANTHER" id="PTHR31170:SF9">
    <property type="entry name" value="PROTEIN, PUTATIVE (DUF247)-RELATED"/>
    <property type="match status" value="1"/>
</dbReference>
<gene>
    <name evidence="2" type="ORF">PanWU01x14_202570</name>
</gene>
<dbReference type="Proteomes" id="UP000237105">
    <property type="component" value="Unassembled WGS sequence"/>
</dbReference>
<dbReference type="InterPro" id="IPR004158">
    <property type="entry name" value="DUF247_pln"/>
</dbReference>
<keyword evidence="1" id="KW-1133">Transmembrane helix</keyword>
<sequence>MGENTRNTGYVAIDIRESECFVHRVPRKLRKVNESAYTPQLISIGPFHYGNADLSEMESLKIKYFSDFLKRSEKIKENDLKRAIYGCSEKLHNCYEGIFSKFENNPQVFDEIILRDACFIIELFLRNTEDEQEGGKRGCILRTPWLRKAIKLDLILLENQLPFFVLTKLFNVVKPYLPPVKIPKPKSDYGSNTTTTTFDRPVMSCGCICRATPFTCCQVKKLSQKEAALNRKPAEEEKGDLCIDPLLKLTRFFFQEHFLTESDRRVMFDDIKEIKHFTDLVRSFWLPREYIMIKEQPARGNITERKYLYSATKLDTAGVTFEPARKGTSLTDVKISKKLFLKFVPAINGMLLKLPELKLENDTECLLRNVMALEQCLYPEEDYICGYVALMDQLINTREDVEFLVDRKILTNLLGSNKEAAKLINSLCNQIPRDKSYYAPLYNELNSFYENRWNVTRATLKKVYFKDLWTGSSTIVGLFVLLFTVSATLKNVYFRHL</sequence>
<comment type="caution">
    <text evidence="2">The sequence shown here is derived from an EMBL/GenBank/DDBJ whole genome shotgun (WGS) entry which is preliminary data.</text>
</comment>
<keyword evidence="1" id="KW-0472">Membrane</keyword>
<proteinExistence type="predicted"/>
<evidence type="ECO:0000313" key="3">
    <source>
        <dbReference type="Proteomes" id="UP000237105"/>
    </source>
</evidence>
<accession>A0A2P5BX35</accession>
<dbReference type="OrthoDB" id="591587at2759"/>
<evidence type="ECO:0000256" key="1">
    <source>
        <dbReference type="SAM" id="Phobius"/>
    </source>
</evidence>